<sequence>MKKFLITISLVLMLISLIGCGSKNENKNSISKTKTVSQQKKGEKNKEIEEPKQELVEDNKDLKNSEDKNNEPIEQKKDHKSEIETSIRGIFNNGDYTNANLNRITVNENLGTDVSNDYIALVYLKFDIKNSRKTGNQVMKMYSDDLVAKLASCSEISEISVFWEDEYNNRTVKYAYEHKNDGFYIMDIAGE</sequence>
<organism evidence="3 4">
    <name type="scientific">Clostridium tetani</name>
    <dbReference type="NCBI Taxonomy" id="1513"/>
    <lineage>
        <taxon>Bacteria</taxon>
        <taxon>Bacillati</taxon>
        <taxon>Bacillota</taxon>
        <taxon>Clostridia</taxon>
        <taxon>Eubacteriales</taxon>
        <taxon>Clostridiaceae</taxon>
        <taxon>Clostridium</taxon>
    </lineage>
</organism>
<dbReference type="PROSITE" id="PS51257">
    <property type="entry name" value="PROKAR_LIPOPROTEIN"/>
    <property type="match status" value="1"/>
</dbReference>
<evidence type="ECO:0008006" key="5">
    <source>
        <dbReference type="Google" id="ProtNLM"/>
    </source>
</evidence>
<evidence type="ECO:0000313" key="3">
    <source>
        <dbReference type="EMBL" id="BDR81017.1"/>
    </source>
</evidence>
<dbReference type="Proteomes" id="UP001321763">
    <property type="component" value="Chromosome"/>
</dbReference>
<name>A0ABC8EFW4_CLOTA</name>
<reference evidence="3 4" key="1">
    <citation type="submission" date="2022-09" db="EMBL/GenBank/DDBJ databases">
        <title>complete genome sequences of Clostridium tetani str. KHSU-234311-028 isolated from soil.</title>
        <authorList>
            <person name="Sekizuka T."/>
            <person name="Shitada C."/>
            <person name="Takahashi M."/>
            <person name="Kuroda M."/>
        </authorList>
    </citation>
    <scope>NUCLEOTIDE SEQUENCE [LARGE SCALE GENOMIC DNA]</scope>
    <source>
        <strain evidence="3 4">KHSU-234311-028</strain>
    </source>
</reference>
<dbReference type="RefSeq" id="WP_317724971.1">
    <property type="nucleotide sequence ID" value="NZ_AP026818.1"/>
</dbReference>
<proteinExistence type="predicted"/>
<dbReference type="AlphaFoldDB" id="A0ABC8EFW4"/>
<evidence type="ECO:0000256" key="1">
    <source>
        <dbReference type="SAM" id="MobiDB-lite"/>
    </source>
</evidence>
<evidence type="ECO:0000256" key="2">
    <source>
        <dbReference type="SAM" id="SignalP"/>
    </source>
</evidence>
<dbReference type="EMBL" id="AP026818">
    <property type="protein sequence ID" value="BDR81017.1"/>
    <property type="molecule type" value="Genomic_DNA"/>
</dbReference>
<gene>
    <name evidence="3" type="ORF">K234311028_12630</name>
</gene>
<feature type="signal peptide" evidence="2">
    <location>
        <begin position="1"/>
        <end position="21"/>
    </location>
</feature>
<protein>
    <recommendedName>
        <fullName evidence="5">DUF5067 domain-containing protein</fullName>
    </recommendedName>
</protein>
<accession>A0ABC8EFW4</accession>
<feature type="compositionally biased region" description="Basic and acidic residues" evidence="1">
    <location>
        <begin position="40"/>
        <end position="81"/>
    </location>
</feature>
<evidence type="ECO:0000313" key="4">
    <source>
        <dbReference type="Proteomes" id="UP001321763"/>
    </source>
</evidence>
<feature type="chain" id="PRO_5044843635" description="DUF5067 domain-containing protein" evidence="2">
    <location>
        <begin position="22"/>
        <end position="191"/>
    </location>
</feature>
<keyword evidence="2" id="KW-0732">Signal</keyword>
<feature type="region of interest" description="Disordered" evidence="1">
    <location>
        <begin position="26"/>
        <end position="81"/>
    </location>
</feature>
<feature type="compositionally biased region" description="Polar residues" evidence="1">
    <location>
        <begin position="27"/>
        <end position="39"/>
    </location>
</feature>